<proteinExistence type="predicted"/>
<keyword evidence="1" id="KW-1133">Transmembrane helix</keyword>
<dbReference type="EMBL" id="AFBI03000017">
    <property type="protein sequence ID" value="EJW04553.1"/>
    <property type="molecule type" value="Genomic_DNA"/>
</dbReference>
<keyword evidence="1" id="KW-0812">Transmembrane</keyword>
<dbReference type="AlphaFoldDB" id="J8ZY51"/>
<sequence length="108" mass="13064">MFFEKKFRLNIYVQTNIHKQIKNIIKYNISFNTNFLHRLMHFNSKYNIFLVSLVHHLINRGTNHRLVYNHNLKNANFFVKMSGIRICIIYPFYISLGIRSSFFSNFSL</sequence>
<organism evidence="2 3">
    <name type="scientific">Edhazardia aedis (strain USNM 41457)</name>
    <name type="common">Microsporidian parasite</name>
    <dbReference type="NCBI Taxonomy" id="1003232"/>
    <lineage>
        <taxon>Eukaryota</taxon>
        <taxon>Fungi</taxon>
        <taxon>Fungi incertae sedis</taxon>
        <taxon>Microsporidia</taxon>
        <taxon>Edhazardia</taxon>
    </lineage>
</organism>
<evidence type="ECO:0000256" key="1">
    <source>
        <dbReference type="SAM" id="Phobius"/>
    </source>
</evidence>
<evidence type="ECO:0000313" key="3">
    <source>
        <dbReference type="Proteomes" id="UP000003163"/>
    </source>
</evidence>
<gene>
    <name evidence="2" type="ORF">EDEG_01236</name>
</gene>
<feature type="transmembrane region" description="Helical" evidence="1">
    <location>
        <begin position="83"/>
        <end position="102"/>
    </location>
</feature>
<name>J8ZY51_EDHAE</name>
<reference evidence="2 3" key="1">
    <citation type="submission" date="2011-08" db="EMBL/GenBank/DDBJ databases">
        <authorList>
            <person name="Liu Z.J."/>
            <person name="Shi F.L."/>
            <person name="Lu J.Q."/>
            <person name="Li M."/>
            <person name="Wang Z.L."/>
        </authorList>
    </citation>
    <scope>NUCLEOTIDE SEQUENCE [LARGE SCALE GENOMIC DNA]</scope>
    <source>
        <strain evidence="2 3">USNM 41457</strain>
    </source>
</reference>
<dbReference type="Proteomes" id="UP000003163">
    <property type="component" value="Unassembled WGS sequence"/>
</dbReference>
<reference evidence="3" key="2">
    <citation type="submission" date="2015-07" db="EMBL/GenBank/DDBJ databases">
        <title>Contrasting host-pathogen interactions and genome evolution in two generalist and specialist microsporidian pathogens of mosquitoes.</title>
        <authorList>
            <consortium name="The Broad Institute Genomics Platform"/>
            <consortium name="The Broad Institute Genome Sequencing Center for Infectious Disease"/>
            <person name="Cuomo C.A."/>
            <person name="Sanscrainte N.D."/>
            <person name="Goldberg J.M."/>
            <person name="Heiman D."/>
            <person name="Young S."/>
            <person name="Zeng Q."/>
            <person name="Becnel J.J."/>
            <person name="Birren B.W."/>
        </authorList>
    </citation>
    <scope>NUCLEOTIDE SEQUENCE [LARGE SCALE GENOMIC DNA]</scope>
    <source>
        <strain evidence="3">USNM 41457</strain>
    </source>
</reference>
<keyword evidence="3" id="KW-1185">Reference proteome</keyword>
<protein>
    <submittedName>
        <fullName evidence="2">Uncharacterized protein</fullName>
    </submittedName>
</protein>
<accession>J8ZY51</accession>
<dbReference type="VEuPathDB" id="MicrosporidiaDB:EDEG_01236"/>
<comment type="caution">
    <text evidence="2">The sequence shown here is derived from an EMBL/GenBank/DDBJ whole genome shotgun (WGS) entry which is preliminary data.</text>
</comment>
<keyword evidence="1" id="KW-0472">Membrane</keyword>
<dbReference type="HOGENOM" id="CLU_2196914_0_0_1"/>
<evidence type="ECO:0000313" key="2">
    <source>
        <dbReference type="EMBL" id="EJW04553.1"/>
    </source>
</evidence>
<dbReference type="InParanoid" id="J8ZY51"/>